<dbReference type="PROSITE" id="PS50949">
    <property type="entry name" value="HTH_GNTR"/>
    <property type="match status" value="1"/>
</dbReference>
<evidence type="ECO:0000313" key="6">
    <source>
        <dbReference type="Proteomes" id="UP000549616"/>
    </source>
</evidence>
<comment type="caution">
    <text evidence="5">The sequence shown here is derived from an EMBL/GenBank/DDBJ whole genome shotgun (WGS) entry which is preliminary data.</text>
</comment>
<sequence length="217" mass="24258">MHDRIRSDILRGRWAPGDRLQPAALTAEYGASTTVIREALTRLVGQKFVKLEPNRGFSVPRLREDELRDLTLVRCHMESLALGLALERGDVTWESELIAAHHRLARMPRRLPGAPAETSEEWSAAHRSFHYKLVEGCGVPTLLEMCADLSDATELYRRWSAPRVGPSSRDVESEHAALLEAALARDVDAATSRLRAHYEKTVEILLQGGFVQSEAAR</sequence>
<reference evidence="5 6" key="1">
    <citation type="submission" date="2020-07" db="EMBL/GenBank/DDBJ databases">
        <title>Sequencing the genomes of 1000 actinobacteria strains.</title>
        <authorList>
            <person name="Klenk H.-P."/>
        </authorList>
    </citation>
    <scope>NUCLEOTIDE SEQUENCE [LARGE SCALE GENOMIC DNA]</scope>
    <source>
        <strain evidence="5 6">DSM 104006</strain>
    </source>
</reference>
<dbReference type="GO" id="GO:0003677">
    <property type="term" value="F:DNA binding"/>
    <property type="evidence" value="ECO:0007669"/>
    <property type="project" value="UniProtKB-KW"/>
</dbReference>
<evidence type="ECO:0000256" key="3">
    <source>
        <dbReference type="ARBA" id="ARBA00023163"/>
    </source>
</evidence>
<dbReference type="Gene3D" id="1.20.120.530">
    <property type="entry name" value="GntR ligand-binding domain-like"/>
    <property type="match status" value="1"/>
</dbReference>
<dbReference type="SMART" id="SM00895">
    <property type="entry name" value="FCD"/>
    <property type="match status" value="1"/>
</dbReference>
<name>A0A853BC57_9PSEU</name>
<organism evidence="5 6">
    <name type="scientific">Amycolatopsis endophytica</name>
    <dbReference type="NCBI Taxonomy" id="860233"/>
    <lineage>
        <taxon>Bacteria</taxon>
        <taxon>Bacillati</taxon>
        <taxon>Actinomycetota</taxon>
        <taxon>Actinomycetes</taxon>
        <taxon>Pseudonocardiales</taxon>
        <taxon>Pseudonocardiaceae</taxon>
        <taxon>Amycolatopsis</taxon>
    </lineage>
</organism>
<dbReference type="GO" id="GO:0003700">
    <property type="term" value="F:DNA-binding transcription factor activity"/>
    <property type="evidence" value="ECO:0007669"/>
    <property type="project" value="InterPro"/>
</dbReference>
<dbReference type="InterPro" id="IPR036390">
    <property type="entry name" value="WH_DNA-bd_sf"/>
</dbReference>
<keyword evidence="6" id="KW-1185">Reference proteome</keyword>
<dbReference type="InterPro" id="IPR000524">
    <property type="entry name" value="Tscrpt_reg_HTH_GntR"/>
</dbReference>
<dbReference type="SMART" id="SM00345">
    <property type="entry name" value="HTH_GNTR"/>
    <property type="match status" value="1"/>
</dbReference>
<dbReference type="InterPro" id="IPR036388">
    <property type="entry name" value="WH-like_DNA-bd_sf"/>
</dbReference>
<dbReference type="PANTHER" id="PTHR43537">
    <property type="entry name" value="TRANSCRIPTIONAL REGULATOR, GNTR FAMILY"/>
    <property type="match status" value="1"/>
</dbReference>
<evidence type="ECO:0000256" key="1">
    <source>
        <dbReference type="ARBA" id="ARBA00023015"/>
    </source>
</evidence>
<protein>
    <submittedName>
        <fullName evidence="5">DNA-binding GntR family transcriptional regulator</fullName>
    </submittedName>
</protein>
<accession>A0A853BC57</accession>
<dbReference type="Pfam" id="PF00392">
    <property type="entry name" value="GntR"/>
    <property type="match status" value="1"/>
</dbReference>
<dbReference type="PANTHER" id="PTHR43537:SF24">
    <property type="entry name" value="GLUCONATE OPERON TRANSCRIPTIONAL REPRESSOR"/>
    <property type="match status" value="1"/>
</dbReference>
<keyword evidence="1" id="KW-0805">Transcription regulation</keyword>
<keyword evidence="3" id="KW-0804">Transcription</keyword>
<keyword evidence="2 5" id="KW-0238">DNA-binding</keyword>
<dbReference type="AlphaFoldDB" id="A0A853BC57"/>
<dbReference type="InterPro" id="IPR008920">
    <property type="entry name" value="TF_FadR/GntR_C"/>
</dbReference>
<evidence type="ECO:0000313" key="5">
    <source>
        <dbReference type="EMBL" id="NYI92365.1"/>
    </source>
</evidence>
<dbReference type="SUPFAM" id="SSF46785">
    <property type="entry name" value="Winged helix' DNA-binding domain"/>
    <property type="match status" value="1"/>
</dbReference>
<dbReference type="EMBL" id="JACCFK010000002">
    <property type="protein sequence ID" value="NYI92365.1"/>
    <property type="molecule type" value="Genomic_DNA"/>
</dbReference>
<dbReference type="InterPro" id="IPR011711">
    <property type="entry name" value="GntR_C"/>
</dbReference>
<proteinExistence type="predicted"/>
<feature type="domain" description="HTH gntR-type" evidence="4">
    <location>
        <begin position="1"/>
        <end position="62"/>
    </location>
</feature>
<gene>
    <name evidence="5" type="ORF">HNR02_005740</name>
</gene>
<dbReference type="Pfam" id="PF07729">
    <property type="entry name" value="FCD"/>
    <property type="match status" value="1"/>
</dbReference>
<evidence type="ECO:0000256" key="2">
    <source>
        <dbReference type="ARBA" id="ARBA00023125"/>
    </source>
</evidence>
<dbReference type="RefSeq" id="WP_179776605.1">
    <property type="nucleotide sequence ID" value="NZ_JACCFK010000002.1"/>
</dbReference>
<dbReference type="Gene3D" id="1.10.10.10">
    <property type="entry name" value="Winged helix-like DNA-binding domain superfamily/Winged helix DNA-binding domain"/>
    <property type="match status" value="1"/>
</dbReference>
<evidence type="ECO:0000259" key="4">
    <source>
        <dbReference type="PROSITE" id="PS50949"/>
    </source>
</evidence>
<dbReference type="Proteomes" id="UP000549616">
    <property type="component" value="Unassembled WGS sequence"/>
</dbReference>
<dbReference type="SUPFAM" id="SSF48008">
    <property type="entry name" value="GntR ligand-binding domain-like"/>
    <property type="match status" value="1"/>
</dbReference>